<evidence type="ECO:0000313" key="3">
    <source>
        <dbReference type="EMBL" id="KAH0563150.1"/>
    </source>
</evidence>
<feature type="domain" description="Methyltransferase type 11" evidence="2">
    <location>
        <begin position="119"/>
        <end position="223"/>
    </location>
</feature>
<dbReference type="InterPro" id="IPR013216">
    <property type="entry name" value="Methyltransf_11"/>
</dbReference>
<keyword evidence="4" id="KW-1185">Reference proteome</keyword>
<comment type="caution">
    <text evidence="3">The sequence shown here is derived from an EMBL/GenBank/DDBJ whole genome shotgun (WGS) entry which is preliminary data.</text>
</comment>
<dbReference type="Proteomes" id="UP000750711">
    <property type="component" value="Unassembled WGS sequence"/>
</dbReference>
<protein>
    <recommendedName>
        <fullName evidence="2">Methyltransferase type 11 domain-containing protein</fullName>
    </recommendedName>
</protein>
<organism evidence="3 4">
    <name type="scientific">Trichoglossum hirsutum</name>
    <dbReference type="NCBI Taxonomy" id="265104"/>
    <lineage>
        <taxon>Eukaryota</taxon>
        <taxon>Fungi</taxon>
        <taxon>Dikarya</taxon>
        <taxon>Ascomycota</taxon>
        <taxon>Pezizomycotina</taxon>
        <taxon>Geoglossomycetes</taxon>
        <taxon>Geoglossales</taxon>
        <taxon>Geoglossaceae</taxon>
        <taxon>Trichoglossum</taxon>
    </lineage>
</organism>
<dbReference type="PANTHER" id="PTHR45036:SF1">
    <property type="entry name" value="METHYLTRANSFERASE LIKE 7A"/>
    <property type="match status" value="1"/>
</dbReference>
<dbReference type="EMBL" id="JAGHQM010000246">
    <property type="protein sequence ID" value="KAH0563150.1"/>
    <property type="molecule type" value="Genomic_DNA"/>
</dbReference>
<dbReference type="Pfam" id="PF08241">
    <property type="entry name" value="Methyltransf_11"/>
    <property type="match status" value="1"/>
</dbReference>
<dbReference type="CDD" id="cd02440">
    <property type="entry name" value="AdoMet_MTases"/>
    <property type="match status" value="1"/>
</dbReference>
<keyword evidence="1" id="KW-1133">Transmembrane helix</keyword>
<accession>A0A9P8LF82</accession>
<sequence length="298" mass="34118">MAFEAVERMVHYLEPMIIMAISGIREFPYNMPYILHMLLTFNWRDLLLTSGICGPLVLFVTLADILFVQRNPRLLFKPKELQDLWFARFWLFLGPIISYNERDHSPVPELVHSSTGVVLELGPGSGEQLYCYDIEKITHIYGVEPCLALIPALKAKIKELGLQDKYTIVPHVVEDLGKLMEYGVEEGGVDTVLSIRVLCSVRNVEETVRGVYRMLKPGGKIVFFEHIRSRYLFPRLLEEVYNIPWSYMIANCHLNRPTDKILVRGLEWAEVDMIEPVGQKSFAVVPYVYGTLVKAGKA</sequence>
<reference evidence="3" key="1">
    <citation type="submission" date="2021-03" db="EMBL/GenBank/DDBJ databases">
        <title>Comparative genomics and phylogenomic investigation of the class Geoglossomycetes provide insights into ecological specialization and systematics.</title>
        <authorList>
            <person name="Melie T."/>
            <person name="Pirro S."/>
            <person name="Miller A.N."/>
            <person name="Quandt A."/>
        </authorList>
    </citation>
    <scope>NUCLEOTIDE SEQUENCE</scope>
    <source>
        <strain evidence="3">CAQ_001_2017</strain>
    </source>
</reference>
<name>A0A9P8LF82_9PEZI</name>
<feature type="transmembrane region" description="Helical" evidence="1">
    <location>
        <begin position="46"/>
        <end position="68"/>
    </location>
</feature>
<evidence type="ECO:0000313" key="4">
    <source>
        <dbReference type="Proteomes" id="UP000750711"/>
    </source>
</evidence>
<keyword evidence="1" id="KW-0812">Transmembrane</keyword>
<dbReference type="SUPFAM" id="SSF53335">
    <property type="entry name" value="S-adenosyl-L-methionine-dependent methyltransferases"/>
    <property type="match status" value="1"/>
</dbReference>
<proteinExistence type="predicted"/>
<dbReference type="PANTHER" id="PTHR45036">
    <property type="entry name" value="METHYLTRANSFERASE LIKE 7B"/>
    <property type="match status" value="1"/>
</dbReference>
<evidence type="ECO:0000259" key="2">
    <source>
        <dbReference type="Pfam" id="PF08241"/>
    </source>
</evidence>
<dbReference type="GO" id="GO:0008757">
    <property type="term" value="F:S-adenosylmethionine-dependent methyltransferase activity"/>
    <property type="evidence" value="ECO:0007669"/>
    <property type="project" value="InterPro"/>
</dbReference>
<dbReference type="InterPro" id="IPR029063">
    <property type="entry name" value="SAM-dependent_MTases_sf"/>
</dbReference>
<dbReference type="AlphaFoldDB" id="A0A9P8LF82"/>
<keyword evidence="1" id="KW-0472">Membrane</keyword>
<dbReference type="InterPro" id="IPR052356">
    <property type="entry name" value="Thiol_S-MT"/>
</dbReference>
<dbReference type="Gene3D" id="3.40.50.150">
    <property type="entry name" value="Vaccinia Virus protein VP39"/>
    <property type="match status" value="1"/>
</dbReference>
<gene>
    <name evidence="3" type="ORF">GP486_002288</name>
</gene>
<evidence type="ECO:0000256" key="1">
    <source>
        <dbReference type="SAM" id="Phobius"/>
    </source>
</evidence>